<reference evidence="3 4" key="1">
    <citation type="submission" date="2019-05" db="EMBL/GenBank/DDBJ databases">
        <title>Draft Genome of Bradyrhizobium elkanii strain SEMIA 938, Used in Commercial Inoculants for Lupinus spp. in Brazil.</title>
        <authorList>
            <person name="Hungria M."/>
            <person name="Delamuta J.R.M."/>
            <person name="Ribeiro R.A."/>
            <person name="Nogueira M.A."/>
        </authorList>
    </citation>
    <scope>NUCLEOTIDE SEQUENCE [LARGE SCALE GENOMIC DNA]</scope>
    <source>
        <strain evidence="3 4">Semia 938</strain>
    </source>
</reference>
<evidence type="ECO:0000256" key="2">
    <source>
        <dbReference type="SAM" id="Phobius"/>
    </source>
</evidence>
<keyword evidence="2" id="KW-1133">Transmembrane helix</keyword>
<accession>A0A4U6RI44</accession>
<dbReference type="Proteomes" id="UP000305095">
    <property type="component" value="Unassembled WGS sequence"/>
</dbReference>
<dbReference type="EMBL" id="SZZP01000027">
    <property type="protein sequence ID" value="TKV74114.1"/>
    <property type="molecule type" value="Genomic_DNA"/>
</dbReference>
<evidence type="ECO:0000256" key="1">
    <source>
        <dbReference type="SAM" id="MobiDB-lite"/>
    </source>
</evidence>
<proteinExistence type="predicted"/>
<feature type="region of interest" description="Disordered" evidence="1">
    <location>
        <begin position="39"/>
        <end position="73"/>
    </location>
</feature>
<dbReference type="AlphaFoldDB" id="A0A4U6RI44"/>
<organism evidence="3 4">
    <name type="scientific">Bradyrhizobium elkanii</name>
    <dbReference type="NCBI Taxonomy" id="29448"/>
    <lineage>
        <taxon>Bacteria</taxon>
        <taxon>Pseudomonadati</taxon>
        <taxon>Pseudomonadota</taxon>
        <taxon>Alphaproteobacteria</taxon>
        <taxon>Hyphomicrobiales</taxon>
        <taxon>Nitrobacteraceae</taxon>
        <taxon>Bradyrhizobium</taxon>
    </lineage>
</organism>
<evidence type="ECO:0000313" key="4">
    <source>
        <dbReference type="Proteomes" id="UP000305095"/>
    </source>
</evidence>
<feature type="compositionally biased region" description="Basic and acidic residues" evidence="1">
    <location>
        <begin position="62"/>
        <end position="73"/>
    </location>
</feature>
<name>A0A4U6RI44_BRAEL</name>
<evidence type="ECO:0000313" key="3">
    <source>
        <dbReference type="EMBL" id="TKV74114.1"/>
    </source>
</evidence>
<keyword evidence="2" id="KW-0472">Membrane</keyword>
<feature type="transmembrane region" description="Helical" evidence="2">
    <location>
        <begin position="12"/>
        <end position="32"/>
    </location>
</feature>
<keyword evidence="2" id="KW-0812">Transmembrane</keyword>
<dbReference type="NCBIfam" id="TIGR01167">
    <property type="entry name" value="LPXTG_anchor"/>
    <property type="match status" value="1"/>
</dbReference>
<sequence length="73" mass="8057">MASALLLSLQLSHWLIIAGAALVAVGPIGLVIRRRRRANVQGEATEPNSEPRPQLSPLPDILDSRPRKDRREI</sequence>
<protein>
    <submittedName>
        <fullName evidence="3">LPXTG cell wall anchor domain-containing protein</fullName>
    </submittedName>
</protein>
<gene>
    <name evidence="3" type="ORF">FDV58_33385</name>
</gene>
<comment type="caution">
    <text evidence="3">The sequence shown here is derived from an EMBL/GenBank/DDBJ whole genome shotgun (WGS) entry which is preliminary data.</text>
</comment>